<keyword evidence="3" id="KW-1185">Reference proteome</keyword>
<dbReference type="Gene3D" id="3.30.450.20">
    <property type="entry name" value="PAS domain"/>
    <property type="match status" value="1"/>
</dbReference>
<protein>
    <submittedName>
        <fullName evidence="2">PAS domain S-box protein</fullName>
    </submittedName>
</protein>
<evidence type="ECO:0000259" key="1">
    <source>
        <dbReference type="Pfam" id="PF00196"/>
    </source>
</evidence>
<evidence type="ECO:0000313" key="2">
    <source>
        <dbReference type="EMBL" id="MBS2213555.1"/>
    </source>
</evidence>
<accession>A0ABS5KES8</accession>
<name>A0ABS5KES8_9BACT</name>
<dbReference type="NCBIfam" id="TIGR00229">
    <property type="entry name" value="sensory_box"/>
    <property type="match status" value="1"/>
</dbReference>
<dbReference type="SUPFAM" id="SSF55785">
    <property type="entry name" value="PYP-like sensor domain (PAS domain)"/>
    <property type="match status" value="1"/>
</dbReference>
<dbReference type="InterPro" id="IPR036388">
    <property type="entry name" value="WH-like_DNA-bd_sf"/>
</dbReference>
<evidence type="ECO:0000313" key="3">
    <source>
        <dbReference type="Proteomes" id="UP000721861"/>
    </source>
</evidence>
<dbReference type="EMBL" id="JAGUCN010000029">
    <property type="protein sequence ID" value="MBS2213555.1"/>
    <property type="molecule type" value="Genomic_DNA"/>
</dbReference>
<proteinExistence type="predicted"/>
<dbReference type="Gene3D" id="1.10.10.10">
    <property type="entry name" value="Winged helix-like DNA-binding domain superfamily/Winged helix DNA-binding domain"/>
    <property type="match status" value="1"/>
</dbReference>
<dbReference type="InterPro" id="IPR000792">
    <property type="entry name" value="Tscrpt_reg_LuxR_C"/>
</dbReference>
<dbReference type="InterPro" id="IPR035965">
    <property type="entry name" value="PAS-like_dom_sf"/>
</dbReference>
<gene>
    <name evidence="2" type="ORF">KEM09_19260</name>
</gene>
<dbReference type="InterPro" id="IPR000014">
    <property type="entry name" value="PAS"/>
</dbReference>
<dbReference type="Proteomes" id="UP000721861">
    <property type="component" value="Unassembled WGS sequence"/>
</dbReference>
<feature type="domain" description="HTH luxR-type" evidence="1">
    <location>
        <begin position="163"/>
        <end position="207"/>
    </location>
</feature>
<dbReference type="InterPro" id="IPR016032">
    <property type="entry name" value="Sig_transdc_resp-reg_C-effctor"/>
</dbReference>
<sequence length="221" mass="25450">MLMIFQGVTINQITDHEALVVARLDGQILGGNKEALELYRYPSLQSFKKLNLRDLMPKDFNQFYPELMTSEHLNISSYKTHVNRRSDGELFACKLHTHHQTIKGQKYLVGHVVEIREEVDIEKICLQQNIIVLQRELEAERSKNREISLRETSLLLSKAHPCLSNNDIKVCHYLLKNYSSKAIAKELNITTEGVFAARKRIRKKLGLQPGEELNKALLQSI</sequence>
<dbReference type="SUPFAM" id="SSF46894">
    <property type="entry name" value="C-terminal effector domain of the bipartite response regulators"/>
    <property type="match status" value="1"/>
</dbReference>
<organism evidence="2 3">
    <name type="scientific">Carboxylicivirga mesophila</name>
    <dbReference type="NCBI Taxonomy" id="1166478"/>
    <lineage>
        <taxon>Bacteria</taxon>
        <taxon>Pseudomonadati</taxon>
        <taxon>Bacteroidota</taxon>
        <taxon>Bacteroidia</taxon>
        <taxon>Marinilabiliales</taxon>
        <taxon>Marinilabiliaceae</taxon>
        <taxon>Carboxylicivirga</taxon>
    </lineage>
</organism>
<reference evidence="2 3" key="1">
    <citation type="journal article" date="2014" name="Int. J. Syst. Evol. Microbiol.">
        <title>Carboxylicivirga gen. nov. in the family Marinilabiliaceae with two novel species, Carboxylicivirga mesophila sp. nov. and Carboxylicivirga taeanensis sp. nov., and reclassification of Cytophaga fermentans as Saccharicrinis fermentans gen. nov., comb. nov.</title>
        <authorList>
            <person name="Yang S.H."/>
            <person name="Seo H.S."/>
            <person name="Woo J.H."/>
            <person name="Oh H.M."/>
            <person name="Jang H."/>
            <person name="Lee J.H."/>
            <person name="Kim S.J."/>
            <person name="Kwon K.K."/>
        </authorList>
    </citation>
    <scope>NUCLEOTIDE SEQUENCE [LARGE SCALE GENOMIC DNA]</scope>
    <source>
        <strain evidence="2 3">JCM 18290</strain>
    </source>
</reference>
<comment type="caution">
    <text evidence="2">The sequence shown here is derived from an EMBL/GenBank/DDBJ whole genome shotgun (WGS) entry which is preliminary data.</text>
</comment>
<dbReference type="Pfam" id="PF00196">
    <property type="entry name" value="GerE"/>
    <property type="match status" value="1"/>
</dbReference>